<comment type="subunit">
    <text evidence="5">V-ATPase is a heteromultimeric enzyme composed of a peripheral catalytic V1 complex (components A to H) attached to an integral membrane V0 proton pore complex.</text>
</comment>
<dbReference type="EMBL" id="PKSM01000114">
    <property type="protein sequence ID" value="POW11028.1"/>
    <property type="molecule type" value="Genomic_DNA"/>
</dbReference>
<comment type="similarity">
    <text evidence="1 5">Belongs to the V-ATPase C subunit family.</text>
</comment>
<protein>
    <recommendedName>
        <fullName evidence="5">V-type proton ATPase subunit C</fullName>
    </recommendedName>
</protein>
<dbReference type="SUPFAM" id="SSF118203">
    <property type="entry name" value="Vacuolar ATP synthase subunit C"/>
    <property type="match status" value="1"/>
</dbReference>
<evidence type="ECO:0000256" key="5">
    <source>
        <dbReference type="RuleBase" id="RU364010"/>
    </source>
</evidence>
<name>A0A2S4VNM3_9BASI</name>
<dbReference type="OrthoDB" id="6605928at2759"/>
<evidence type="ECO:0000256" key="2">
    <source>
        <dbReference type="ARBA" id="ARBA00022448"/>
    </source>
</evidence>
<keyword evidence="3 5" id="KW-0375">Hydrogen ion transport</keyword>
<comment type="function">
    <text evidence="5">Subunit of the V1 complex of vacuolar(H+)-ATPase (V-ATPase), a multisubunit enzyme composed of a peripheral complex (V1) that hydrolyzes ATP and a membrane integral complex (V0) that translocates protons. V-ATPase is responsible for acidifying and maintaining the pH of intracellular compartments and in some cell types, is targeted to the plasma membrane, where it is responsible for acidifying the extracellular environment. Subunit C is necessary for the assembly of the catalytic sector of the enzyme and is likely to have a specific function in its catalytic activity.</text>
</comment>
<evidence type="ECO:0000256" key="3">
    <source>
        <dbReference type="ARBA" id="ARBA00022781"/>
    </source>
</evidence>
<dbReference type="AlphaFoldDB" id="A0A2S4VNM3"/>
<evidence type="ECO:0000256" key="1">
    <source>
        <dbReference type="ARBA" id="ARBA00006138"/>
    </source>
</evidence>
<proteinExistence type="inferred from homology"/>
<dbReference type="VEuPathDB" id="FungiDB:PSHT_08596"/>
<dbReference type="Proteomes" id="UP000238274">
    <property type="component" value="Unassembled WGS sequence"/>
</dbReference>
<dbReference type="InterPro" id="IPR036132">
    <property type="entry name" value="Vac_ATP_synth_c_sf"/>
</dbReference>
<dbReference type="InterPro" id="IPR004907">
    <property type="entry name" value="ATPase_V1-cplx_csu"/>
</dbReference>
<keyword evidence="7" id="KW-1185">Reference proteome</keyword>
<comment type="caution">
    <text evidence="6">The sequence shown here is derived from an EMBL/GenBank/DDBJ whole genome shotgun (WGS) entry which is preliminary data.</text>
</comment>
<evidence type="ECO:0000313" key="7">
    <source>
        <dbReference type="Proteomes" id="UP000238274"/>
    </source>
</evidence>
<dbReference type="PANTHER" id="PTHR10137:SF0">
    <property type="entry name" value="V-TYPE PROTON ATPASE SUBUNIT C"/>
    <property type="match status" value="1"/>
</dbReference>
<sequence length="164" mass="18993">MLSPAIVIIPRILTCGLVARVMQRKHVERVDFKFFLEHSLSELLRLSRINFSETFQVIVHLKVIQTYIESLLRYGLPAHYCTIMIKPEPKNLKKILHQLSSFYNSLESNNTNGSTKTNKNKLDKQINDSDEVIGGEYASVLEREVFDFVLFEILDPKRNSKDHS</sequence>
<gene>
    <name evidence="6" type="ORF">PSHT_08596</name>
</gene>
<dbReference type="VEuPathDB" id="FungiDB:PSTT_08834"/>
<dbReference type="Pfam" id="PF03223">
    <property type="entry name" value="V-ATPase_C"/>
    <property type="match status" value="1"/>
</dbReference>
<organism evidence="6 7">
    <name type="scientific">Puccinia striiformis</name>
    <dbReference type="NCBI Taxonomy" id="27350"/>
    <lineage>
        <taxon>Eukaryota</taxon>
        <taxon>Fungi</taxon>
        <taxon>Dikarya</taxon>
        <taxon>Basidiomycota</taxon>
        <taxon>Pucciniomycotina</taxon>
        <taxon>Pucciniomycetes</taxon>
        <taxon>Pucciniales</taxon>
        <taxon>Pucciniaceae</taxon>
        <taxon>Puccinia</taxon>
    </lineage>
</organism>
<dbReference type="Gene3D" id="1.20.1460.10">
    <property type="entry name" value="subunit c (vma5p) of the yeast v-atpase, domain 2"/>
    <property type="match status" value="1"/>
</dbReference>
<dbReference type="PANTHER" id="PTHR10137">
    <property type="entry name" value="V-TYPE PROTON ATPASE SUBUNIT C"/>
    <property type="match status" value="1"/>
</dbReference>
<reference evidence="7" key="2">
    <citation type="journal article" date="2018" name="BMC Genomics">
        <title>Genomic insights into host adaptation between the wheat stripe rust pathogen (Puccinia striiformis f. sp. tritici) and the barley stripe rust pathogen (Puccinia striiformis f. sp. hordei).</title>
        <authorList>
            <person name="Xia C."/>
            <person name="Wang M."/>
            <person name="Yin C."/>
            <person name="Cornejo O.E."/>
            <person name="Hulbert S.H."/>
            <person name="Chen X."/>
        </authorList>
    </citation>
    <scope>NUCLEOTIDE SEQUENCE [LARGE SCALE GENOMIC DNA]</scope>
    <source>
        <strain evidence="7">93TX-2</strain>
    </source>
</reference>
<dbReference type="GO" id="GO:0046961">
    <property type="term" value="F:proton-transporting ATPase activity, rotational mechanism"/>
    <property type="evidence" value="ECO:0007669"/>
    <property type="project" value="InterPro"/>
</dbReference>
<keyword evidence="4 5" id="KW-0406">Ion transport</keyword>
<reference evidence="6 7" key="1">
    <citation type="submission" date="2017-12" db="EMBL/GenBank/DDBJ databases">
        <title>Gene loss provides genomic basis for host adaptation in cereal stripe rust fungi.</title>
        <authorList>
            <person name="Xia C."/>
        </authorList>
    </citation>
    <scope>NUCLEOTIDE SEQUENCE [LARGE SCALE GENOMIC DNA]</scope>
    <source>
        <strain evidence="6 7">93TX-2</strain>
    </source>
</reference>
<evidence type="ECO:0000256" key="4">
    <source>
        <dbReference type="ARBA" id="ARBA00023065"/>
    </source>
</evidence>
<evidence type="ECO:0000313" key="6">
    <source>
        <dbReference type="EMBL" id="POW11028.1"/>
    </source>
</evidence>
<keyword evidence="2 5" id="KW-0813">Transport</keyword>
<dbReference type="GO" id="GO:0000221">
    <property type="term" value="C:vacuolar proton-transporting V-type ATPase, V1 domain"/>
    <property type="evidence" value="ECO:0007669"/>
    <property type="project" value="TreeGrafter"/>
</dbReference>
<accession>A0A2S4VNM3</accession>
<reference evidence="7" key="3">
    <citation type="journal article" date="2018" name="Mol. Plant Microbe Interact.">
        <title>Genome sequence resources for the wheat stripe rust pathogen (Puccinia striiformis f. sp. tritici) and the barley stripe rust pathogen (Puccinia striiformis f. sp. hordei).</title>
        <authorList>
            <person name="Xia C."/>
            <person name="Wang M."/>
            <person name="Yin C."/>
            <person name="Cornejo O.E."/>
            <person name="Hulbert S.H."/>
            <person name="Chen X."/>
        </authorList>
    </citation>
    <scope>NUCLEOTIDE SEQUENCE [LARGE SCALE GENOMIC DNA]</scope>
    <source>
        <strain evidence="7">93TX-2</strain>
    </source>
</reference>